<keyword evidence="7 8" id="KW-0349">Heme</keyword>
<evidence type="ECO:0000256" key="5">
    <source>
        <dbReference type="ARBA" id="ARBA00023002"/>
    </source>
</evidence>
<dbReference type="SUPFAM" id="SSF48264">
    <property type="entry name" value="Cytochrome P450"/>
    <property type="match status" value="1"/>
</dbReference>
<dbReference type="PANTHER" id="PTHR24286:SF169">
    <property type="entry name" value="CYTOCHROME P450 85A1"/>
    <property type="match status" value="1"/>
</dbReference>
<dbReference type="GO" id="GO:0004497">
    <property type="term" value="F:monooxygenase activity"/>
    <property type="evidence" value="ECO:0000318"/>
    <property type="project" value="GO_Central"/>
</dbReference>
<proteinExistence type="inferred from homology"/>
<dbReference type="PhylomeDB" id="A0A022RNQ4"/>
<keyword evidence="9" id="KW-0175">Coiled coil</keyword>
<organism evidence="10 11">
    <name type="scientific">Erythranthe guttata</name>
    <name type="common">Yellow monkey flower</name>
    <name type="synonym">Mimulus guttatus</name>
    <dbReference type="NCBI Taxonomy" id="4155"/>
    <lineage>
        <taxon>Eukaryota</taxon>
        <taxon>Viridiplantae</taxon>
        <taxon>Streptophyta</taxon>
        <taxon>Embryophyta</taxon>
        <taxon>Tracheophyta</taxon>
        <taxon>Spermatophyta</taxon>
        <taxon>Magnoliopsida</taxon>
        <taxon>eudicotyledons</taxon>
        <taxon>Gunneridae</taxon>
        <taxon>Pentapetalae</taxon>
        <taxon>asterids</taxon>
        <taxon>lamiids</taxon>
        <taxon>Lamiales</taxon>
        <taxon>Phrymaceae</taxon>
        <taxon>Erythranthe</taxon>
    </lineage>
</organism>
<evidence type="ECO:0000256" key="6">
    <source>
        <dbReference type="ARBA" id="ARBA00023004"/>
    </source>
</evidence>
<dbReference type="InterPro" id="IPR036396">
    <property type="entry name" value="Cyt_P450_sf"/>
</dbReference>
<evidence type="ECO:0000313" key="10">
    <source>
        <dbReference type="EMBL" id="EYU42117.1"/>
    </source>
</evidence>
<evidence type="ECO:0000256" key="8">
    <source>
        <dbReference type="RuleBase" id="RU000461"/>
    </source>
</evidence>
<protein>
    <recommendedName>
        <fullName evidence="12">Cytochrome P450</fullName>
    </recommendedName>
</protein>
<evidence type="ECO:0000256" key="2">
    <source>
        <dbReference type="ARBA" id="ARBA00022692"/>
    </source>
</evidence>
<evidence type="ECO:0000256" key="7">
    <source>
        <dbReference type="PIRSR" id="PIRSR602401-1"/>
    </source>
</evidence>
<evidence type="ECO:0000313" key="11">
    <source>
        <dbReference type="Proteomes" id="UP000030748"/>
    </source>
</evidence>
<keyword evidence="4" id="KW-0472">Membrane</keyword>
<feature type="binding site" description="axial binding residue" evidence="7">
    <location>
        <position position="416"/>
    </location>
    <ligand>
        <name>heme</name>
        <dbReference type="ChEBI" id="CHEBI:30413"/>
    </ligand>
    <ligandPart>
        <name>Fe</name>
        <dbReference type="ChEBI" id="CHEBI:18248"/>
    </ligandPart>
</feature>
<evidence type="ECO:0000256" key="4">
    <source>
        <dbReference type="ARBA" id="ARBA00022989"/>
    </source>
</evidence>
<dbReference type="AlphaFoldDB" id="A0A022RNQ4"/>
<dbReference type="GO" id="GO:0016020">
    <property type="term" value="C:membrane"/>
    <property type="evidence" value="ECO:0007669"/>
    <property type="project" value="UniProtKB-SubCell"/>
</dbReference>
<dbReference type="Gene3D" id="1.10.630.10">
    <property type="entry name" value="Cytochrome P450"/>
    <property type="match status" value="1"/>
</dbReference>
<keyword evidence="6 7" id="KW-0408">Iron</keyword>
<dbReference type="Proteomes" id="UP000030748">
    <property type="component" value="Unassembled WGS sequence"/>
</dbReference>
<comment type="similarity">
    <text evidence="8">Belongs to the cytochrome P450 family.</text>
</comment>
<dbReference type="EMBL" id="KI630313">
    <property type="protein sequence ID" value="EYU42117.1"/>
    <property type="molecule type" value="Genomic_DNA"/>
</dbReference>
<gene>
    <name evidence="10" type="ORF">MIMGU_mgv1a022195mg</name>
</gene>
<reference evidence="10 11" key="1">
    <citation type="journal article" date="2013" name="Proc. Natl. Acad. Sci. U.S.A.">
        <title>Fine-scale variation in meiotic recombination in Mimulus inferred from population shotgun sequencing.</title>
        <authorList>
            <person name="Hellsten U."/>
            <person name="Wright K.M."/>
            <person name="Jenkins J."/>
            <person name="Shu S."/>
            <person name="Yuan Y."/>
            <person name="Wessler S.R."/>
            <person name="Schmutz J."/>
            <person name="Willis J.H."/>
            <person name="Rokhsar D.S."/>
        </authorList>
    </citation>
    <scope>NUCLEOTIDE SEQUENCE [LARGE SCALE GENOMIC DNA]</scope>
    <source>
        <strain evidence="11">cv. DUN x IM62</strain>
    </source>
</reference>
<dbReference type="InterPro" id="IPR017972">
    <property type="entry name" value="Cyt_P450_CS"/>
</dbReference>
<dbReference type="PRINTS" id="PR00463">
    <property type="entry name" value="EP450I"/>
</dbReference>
<dbReference type="GO" id="GO:0020037">
    <property type="term" value="F:heme binding"/>
    <property type="evidence" value="ECO:0007669"/>
    <property type="project" value="InterPro"/>
</dbReference>
<dbReference type="GO" id="GO:0010268">
    <property type="term" value="P:brassinosteroid homeostasis"/>
    <property type="evidence" value="ECO:0000318"/>
    <property type="project" value="GO_Central"/>
</dbReference>
<feature type="coiled-coil region" evidence="9">
    <location>
        <begin position="292"/>
        <end position="319"/>
    </location>
</feature>
<comment type="cofactor">
    <cofactor evidence="7">
        <name>heme</name>
        <dbReference type="ChEBI" id="CHEBI:30413"/>
    </cofactor>
</comment>
<dbReference type="eggNOG" id="KOG0157">
    <property type="taxonomic scope" value="Eukaryota"/>
</dbReference>
<name>A0A022RNQ4_ERYGU</name>
<dbReference type="PANTHER" id="PTHR24286">
    <property type="entry name" value="CYTOCHROME P450 26"/>
    <property type="match status" value="1"/>
</dbReference>
<accession>A0A022RNQ4</accession>
<keyword evidence="11" id="KW-1185">Reference proteome</keyword>
<keyword evidence="3 7" id="KW-0479">Metal-binding</keyword>
<comment type="subcellular location">
    <subcellularLocation>
        <location evidence="1">Membrane</location>
        <topology evidence="1">Single-pass membrane protein</topology>
    </subcellularLocation>
</comment>
<dbReference type="InterPro" id="IPR002401">
    <property type="entry name" value="Cyt_P450_E_grp-I"/>
</dbReference>
<dbReference type="PRINTS" id="PR00385">
    <property type="entry name" value="P450"/>
</dbReference>
<evidence type="ECO:0008006" key="12">
    <source>
        <dbReference type="Google" id="ProtNLM"/>
    </source>
</evidence>
<dbReference type="InterPro" id="IPR001128">
    <property type="entry name" value="Cyt_P450"/>
</dbReference>
<dbReference type="GO" id="GO:0016132">
    <property type="term" value="P:brassinosteroid biosynthetic process"/>
    <property type="evidence" value="ECO:0000318"/>
    <property type="project" value="GO_Central"/>
</dbReference>
<dbReference type="GO" id="GO:0016705">
    <property type="term" value="F:oxidoreductase activity, acting on paired donors, with incorporation or reduction of molecular oxygen"/>
    <property type="evidence" value="ECO:0007669"/>
    <property type="project" value="InterPro"/>
</dbReference>
<evidence type="ECO:0000256" key="9">
    <source>
        <dbReference type="SAM" id="Coils"/>
    </source>
</evidence>
<sequence length="467" mass="54367">MAVLLMVVVVSFVLILCFCCLSKWNQIRYRIKGLPPGNMGFPFFGETNDFLNHGPKFIKSQSARYGKVFKTHILGSPTIISMDEEMNRYILMNEGKGLIPGYPKSMLDILGNHNIAAVYGSTHKYMRQNILSLIGIPIIKHKLFPRIDYYIRTHLSDWDDATTINIQQKTMDMVFLMAFKLIFGDESDSIYDGFKSEFDKLVIGSLSLPINFPGTSYYHGFKGRRNVVKVLKEIIAKRRASSENNYEDMLDHFLVETKFALKEEEIIDQIVTILYSGYETESTTSMMAVKYLHDNQEALQELRDEHLSIRERKSDQEQTLDWDDYKSMRFTRAVILETLRLATITNGVLRKTTQDMKLNGFVIPEGWRIYVYTREINYDPLLYPEPLKFNPWRWLDNKNLESHNYFLIFGGGSRMCPGKELGIVAISIFLHYFVTKYSWEEVGGERIRYFPRVEAPDGYHIRVKKNL</sequence>
<dbReference type="PROSITE" id="PS00086">
    <property type="entry name" value="CYTOCHROME_P450"/>
    <property type="match status" value="1"/>
</dbReference>
<dbReference type="CDD" id="cd11043">
    <property type="entry name" value="CYP90-like"/>
    <property type="match status" value="1"/>
</dbReference>
<keyword evidence="4" id="KW-1133">Transmembrane helix</keyword>
<dbReference type="STRING" id="4155.A0A022RNQ4"/>
<dbReference type="Pfam" id="PF00067">
    <property type="entry name" value="p450"/>
    <property type="match status" value="1"/>
</dbReference>
<keyword evidence="2" id="KW-0812">Transmembrane</keyword>
<evidence type="ECO:0000256" key="1">
    <source>
        <dbReference type="ARBA" id="ARBA00004167"/>
    </source>
</evidence>
<evidence type="ECO:0000256" key="3">
    <source>
        <dbReference type="ARBA" id="ARBA00022723"/>
    </source>
</evidence>
<dbReference type="GO" id="GO:0005506">
    <property type="term" value="F:iron ion binding"/>
    <property type="evidence" value="ECO:0007669"/>
    <property type="project" value="InterPro"/>
</dbReference>
<keyword evidence="8" id="KW-0503">Monooxygenase</keyword>
<keyword evidence="5 8" id="KW-0560">Oxidoreductase</keyword>